<accession>A0A0A9FM24</accession>
<organism evidence="1">
    <name type="scientific">Arundo donax</name>
    <name type="common">Giant reed</name>
    <name type="synonym">Donax arundinaceus</name>
    <dbReference type="NCBI Taxonomy" id="35708"/>
    <lineage>
        <taxon>Eukaryota</taxon>
        <taxon>Viridiplantae</taxon>
        <taxon>Streptophyta</taxon>
        <taxon>Embryophyta</taxon>
        <taxon>Tracheophyta</taxon>
        <taxon>Spermatophyta</taxon>
        <taxon>Magnoliopsida</taxon>
        <taxon>Liliopsida</taxon>
        <taxon>Poales</taxon>
        <taxon>Poaceae</taxon>
        <taxon>PACMAD clade</taxon>
        <taxon>Arundinoideae</taxon>
        <taxon>Arundineae</taxon>
        <taxon>Arundo</taxon>
    </lineage>
</organism>
<proteinExistence type="predicted"/>
<sequence>MRSRIDGESTSTSCCSMEEVKALPLNWTAPLMMQTCVLCEGFRSLRSMRL</sequence>
<reference evidence="1" key="1">
    <citation type="submission" date="2014-09" db="EMBL/GenBank/DDBJ databases">
        <authorList>
            <person name="Magalhaes I.L.F."/>
            <person name="Oliveira U."/>
            <person name="Santos F.R."/>
            <person name="Vidigal T.H.D.A."/>
            <person name="Brescovit A.D."/>
            <person name="Santos A.J."/>
        </authorList>
    </citation>
    <scope>NUCLEOTIDE SEQUENCE</scope>
    <source>
        <tissue evidence="1">Shoot tissue taken approximately 20 cm above the soil surface</tissue>
    </source>
</reference>
<dbReference type="AlphaFoldDB" id="A0A0A9FM24"/>
<dbReference type="EMBL" id="GBRH01186765">
    <property type="protein sequence ID" value="JAE11131.1"/>
    <property type="molecule type" value="Transcribed_RNA"/>
</dbReference>
<name>A0A0A9FM24_ARUDO</name>
<reference evidence="1" key="2">
    <citation type="journal article" date="2015" name="Data Brief">
        <title>Shoot transcriptome of the giant reed, Arundo donax.</title>
        <authorList>
            <person name="Barrero R.A."/>
            <person name="Guerrero F.D."/>
            <person name="Moolhuijzen P."/>
            <person name="Goolsby J.A."/>
            <person name="Tidwell J."/>
            <person name="Bellgard S.E."/>
            <person name="Bellgard M.I."/>
        </authorList>
    </citation>
    <scope>NUCLEOTIDE SEQUENCE</scope>
    <source>
        <tissue evidence="1">Shoot tissue taken approximately 20 cm above the soil surface</tissue>
    </source>
</reference>
<evidence type="ECO:0000313" key="1">
    <source>
        <dbReference type="EMBL" id="JAE11131.1"/>
    </source>
</evidence>
<protein>
    <submittedName>
        <fullName evidence="1">Uncharacterized protein</fullName>
    </submittedName>
</protein>